<dbReference type="PANTHER" id="PTHR47135:SF1">
    <property type="entry name" value="FIBRONECTIN TYPE III DOMAIN-CONTAINING PROTEIN 7"/>
    <property type="match status" value="1"/>
</dbReference>
<dbReference type="SMART" id="SM00060">
    <property type="entry name" value="FN3"/>
    <property type="match status" value="7"/>
</dbReference>
<evidence type="ECO:0008006" key="7">
    <source>
        <dbReference type="Google" id="ProtNLM"/>
    </source>
</evidence>
<evidence type="ECO:0000313" key="6">
    <source>
        <dbReference type="Proteomes" id="UP000318102"/>
    </source>
</evidence>
<evidence type="ECO:0000259" key="3">
    <source>
        <dbReference type="PROSITE" id="PS50853"/>
    </source>
</evidence>
<feature type="compositionally biased region" description="Basic and acidic residues" evidence="1">
    <location>
        <begin position="1324"/>
        <end position="1349"/>
    </location>
</feature>
<sequence>MTILRKRFTAMLCSFIVISGITQPFGISRVNASQTDVLSYELITESSTYIPYNDGGDRCLYYDLDPSIQGNKMVYYHEYQMHTKIAEFDPYLLNQYDVYYQLEYDKGYEGLEKKELRKMEDPYQTNPTFTCGDLVNKEGILLDSGYVQDYVGYKVYFYKKIKNEAPRIYPFHEDRMVSHNGTIRIEGTAIDPDTHTDHADDKITISAELNGVRKETTIDTNISQVWALEWHVDELPDGVYKDFKVIGKDQHGEQGEETYYGTITVDRQAPSAPEILPATSKWVSQSVPVTIKPGIDDHSGIAYTEYKLTNTYGDIKQDWTKYTGEFNITEQGSTYIQARSVDKAGLITDAPERAVYIDQTPPESPQLRTDHNEWTPNNVIITMLHGSDSEASSPTGAKQSGPKKSEYSVDGGPWKEYITPFEIAKEGISRIVGRTIDNVGLIGPESEMLVYIDRTASTAPKLESKVGTDNNVTVTLEHGIDAHGVKKSEWSIDGQTWNEYTGPIELTKDGVTRVQARTIDKAGNVSALSELMVKIDRTDPTIVIDPMKRTWHEGHIPIVIHYKDDQGIDENNRFYAVTNSPAAPLHWTAATKNEQELTITNEGVWYVHAKVTDLAGNTQQMTSQELQLQSLPVAPNLKIDSAEENKIKLSWNLPGNVLTDGYQYFIENMTTGQVWNVAYPTNTLIDSTISPGNEYQYRVMAKNHSGSSAFSSPVSAKTIPTAPKQLTLYSIERDPANANVYFESVPLADKYHISVIENVSQQAVFENTVTSATYHPVNNLQPGRYYTVKVAAENSAGRGAAATASYLSLPSAPGKFSTLQIYNDGVHLNWDSVTTATYYDLKREQLTIYNGNELSFRDRGLASETEYNYFISAINQTGTGQMADLLNVVTLPSRISGIRTLEYGSDHLIIEWDSLKGTSTYSILVDGQVVGNTPATTFEVKDLNPGERYKISVRPENRSGHGEEVSTSLKTIPAVVEADSMQISNINETKAVLTWKAATGADKYRVKVGDREIETSDTELEVTGLNAGQHYKVNVAAGNESGYSPNTSASFLTLPSQVGVIKAIEDGQNLKLSWEPTPSAKTYVIKQEGKEIGIATNAEWTVKSLKQGGTYRFTIQAVNETGIGAETPFVWVMRPGMDNQQVVMKEISENSVKIDWEDAAGADGYRVYQGGNLLVETKDSFATLTGLESAKRYKDIVLVPFNSTGEGSIVKVPSFDTLPSGDLKVDVDAAQSQITYHFKIGSKNEMIIMTKDNKEVYRGKEKTFTLQNLKPDTDIQVEVWTENESGDRSKVQMIKSRTAKSSDTSSNTGNGESSTEDSSSTNDGDNKPSDGNDNKVPDEQDNNKEEQKIEDVVFKDIEGLYNKNKVLSLYDRGIIAKPVNGLFEPHRAITRAEFMTFIVKTLGLEEKGSSTPMAFKDIESDAWYYRTLRIAHDHGVIKGFSKTEFRPNTLITREQAARMIGSLMEKHELKGMAYRDTSNISSWAMTDVQLLSAAEIVKGYPDGTFRPKQNVTRAEAASIIYNFFEVSKK</sequence>
<reference evidence="5 6" key="1">
    <citation type="submission" date="2019-07" db="EMBL/GenBank/DDBJ databases">
        <authorList>
            <person name="Kim J."/>
        </authorList>
    </citation>
    <scope>NUCLEOTIDE SEQUENCE [LARGE SCALE GENOMIC DNA]</scope>
    <source>
        <strain evidence="5 6">N4</strain>
    </source>
</reference>
<dbReference type="InterPro" id="IPR036116">
    <property type="entry name" value="FN3_sf"/>
</dbReference>
<feature type="domain" description="Fibronectin type-III" evidence="3">
    <location>
        <begin position="891"/>
        <end position="975"/>
    </location>
</feature>
<feature type="chain" id="PRO_5039502872" description="S-layer protein" evidence="2">
    <location>
        <begin position="20"/>
        <end position="1529"/>
    </location>
</feature>
<comment type="caution">
    <text evidence="5">The sequence shown here is derived from an EMBL/GenBank/DDBJ whole genome shotgun (WGS) entry which is preliminary data.</text>
</comment>
<feature type="domain" description="Fibronectin type-III" evidence="3">
    <location>
        <begin position="977"/>
        <end position="1057"/>
    </location>
</feature>
<evidence type="ECO:0000259" key="4">
    <source>
        <dbReference type="PROSITE" id="PS51272"/>
    </source>
</evidence>
<accession>A0A559IDA6</accession>
<feature type="region of interest" description="Disordered" evidence="1">
    <location>
        <begin position="1280"/>
        <end position="1349"/>
    </location>
</feature>
<dbReference type="CDD" id="cd00063">
    <property type="entry name" value="FN3"/>
    <property type="match status" value="6"/>
</dbReference>
<proteinExistence type="predicted"/>
<feature type="compositionally biased region" description="Low complexity" evidence="1">
    <location>
        <begin position="1301"/>
        <end position="1323"/>
    </location>
</feature>
<dbReference type="Pfam" id="PF00395">
    <property type="entry name" value="SLH"/>
    <property type="match status" value="3"/>
</dbReference>
<keyword evidence="6" id="KW-1185">Reference proteome</keyword>
<dbReference type="InterPro" id="IPR001119">
    <property type="entry name" value="SLH_dom"/>
</dbReference>
<organism evidence="5 6">
    <name type="scientific">Paenibacillus agilis</name>
    <dbReference type="NCBI Taxonomy" id="3020863"/>
    <lineage>
        <taxon>Bacteria</taxon>
        <taxon>Bacillati</taxon>
        <taxon>Bacillota</taxon>
        <taxon>Bacilli</taxon>
        <taxon>Bacillales</taxon>
        <taxon>Paenibacillaceae</taxon>
        <taxon>Paenibacillus</taxon>
    </lineage>
</organism>
<dbReference type="OrthoDB" id="2486450at2"/>
<feature type="domain" description="SLH" evidence="4">
    <location>
        <begin position="1414"/>
        <end position="1470"/>
    </location>
</feature>
<feature type="signal peptide" evidence="2">
    <location>
        <begin position="1"/>
        <end position="19"/>
    </location>
</feature>
<feature type="domain" description="Fibronectin type-III" evidence="3">
    <location>
        <begin position="631"/>
        <end position="721"/>
    </location>
</feature>
<gene>
    <name evidence="5" type="ORF">FPZ44_24955</name>
</gene>
<dbReference type="NCBIfam" id="NF047446">
    <property type="entry name" value="barrel_OmpL47"/>
    <property type="match status" value="2"/>
</dbReference>
<evidence type="ECO:0000313" key="5">
    <source>
        <dbReference type="EMBL" id="TVX85606.1"/>
    </source>
</evidence>
<feature type="compositionally biased region" description="Polar residues" evidence="1">
    <location>
        <begin position="389"/>
        <end position="398"/>
    </location>
</feature>
<keyword evidence="2" id="KW-0732">Signal</keyword>
<protein>
    <recommendedName>
        <fullName evidence="7">S-layer protein</fullName>
    </recommendedName>
</protein>
<feature type="region of interest" description="Disordered" evidence="1">
    <location>
        <begin position="387"/>
        <end position="409"/>
    </location>
</feature>
<evidence type="ECO:0000256" key="2">
    <source>
        <dbReference type="SAM" id="SignalP"/>
    </source>
</evidence>
<dbReference type="Gene3D" id="2.60.40.10">
    <property type="entry name" value="Immunoglobulins"/>
    <property type="match status" value="7"/>
</dbReference>
<dbReference type="InterPro" id="IPR003961">
    <property type="entry name" value="FN3_dom"/>
</dbReference>
<dbReference type="InterPro" id="IPR058094">
    <property type="entry name" value="Ig-like_OmpL47-like"/>
</dbReference>
<dbReference type="PROSITE" id="PS51272">
    <property type="entry name" value="SLH"/>
    <property type="match status" value="3"/>
</dbReference>
<dbReference type="Proteomes" id="UP000318102">
    <property type="component" value="Unassembled WGS sequence"/>
</dbReference>
<name>A0A559IDA6_9BACL</name>
<feature type="domain" description="Fibronectin type-III" evidence="3">
    <location>
        <begin position="722"/>
        <end position="812"/>
    </location>
</feature>
<dbReference type="RefSeq" id="WP_144995140.1">
    <property type="nucleotide sequence ID" value="NZ_VNJK01000007.1"/>
</dbReference>
<dbReference type="PANTHER" id="PTHR47135">
    <property type="entry name" value="FIBRONECTIN TYPE III DOMAIN-CONTAINING PROTEIN 7"/>
    <property type="match status" value="1"/>
</dbReference>
<dbReference type="SUPFAM" id="SSF49265">
    <property type="entry name" value="Fibronectin type III"/>
    <property type="match status" value="4"/>
</dbReference>
<feature type="domain" description="SLH" evidence="4">
    <location>
        <begin position="1471"/>
        <end position="1529"/>
    </location>
</feature>
<evidence type="ECO:0000256" key="1">
    <source>
        <dbReference type="SAM" id="MobiDB-lite"/>
    </source>
</evidence>
<dbReference type="EMBL" id="VNJK01000007">
    <property type="protein sequence ID" value="TVX85606.1"/>
    <property type="molecule type" value="Genomic_DNA"/>
</dbReference>
<dbReference type="InterPro" id="IPR013783">
    <property type="entry name" value="Ig-like_fold"/>
</dbReference>
<dbReference type="Pfam" id="PF00041">
    <property type="entry name" value="fn3"/>
    <property type="match status" value="2"/>
</dbReference>
<feature type="domain" description="SLH" evidence="4">
    <location>
        <begin position="1349"/>
        <end position="1412"/>
    </location>
</feature>
<dbReference type="PROSITE" id="PS50853">
    <property type="entry name" value="FN3"/>
    <property type="match status" value="4"/>
</dbReference>